<organism evidence="3 4">
    <name type="scientific">Cutaneotrichosporon cavernicola</name>
    <dbReference type="NCBI Taxonomy" id="279322"/>
    <lineage>
        <taxon>Eukaryota</taxon>
        <taxon>Fungi</taxon>
        <taxon>Dikarya</taxon>
        <taxon>Basidiomycota</taxon>
        <taxon>Agaricomycotina</taxon>
        <taxon>Tremellomycetes</taxon>
        <taxon>Trichosporonales</taxon>
        <taxon>Trichosporonaceae</taxon>
        <taxon>Cutaneotrichosporon</taxon>
    </lineage>
</organism>
<dbReference type="RefSeq" id="XP_060458298.1">
    <property type="nucleotide sequence ID" value="XM_060601845.1"/>
</dbReference>
<dbReference type="Pfam" id="PF24855">
    <property type="entry name" value="DUF7729"/>
    <property type="match status" value="1"/>
</dbReference>
<protein>
    <recommendedName>
        <fullName evidence="2">DUF7729 domain-containing protein</fullName>
    </recommendedName>
</protein>
<feature type="chain" id="PRO_5041361656" description="DUF7729 domain-containing protein" evidence="1">
    <location>
        <begin position="20"/>
        <end position="310"/>
    </location>
</feature>
<feature type="domain" description="DUF7729" evidence="2">
    <location>
        <begin position="27"/>
        <end position="141"/>
    </location>
</feature>
<evidence type="ECO:0000313" key="4">
    <source>
        <dbReference type="Proteomes" id="UP001233271"/>
    </source>
</evidence>
<evidence type="ECO:0000256" key="1">
    <source>
        <dbReference type="SAM" id="SignalP"/>
    </source>
</evidence>
<dbReference type="EMBL" id="AP028216">
    <property type="protein sequence ID" value="BEI93033.1"/>
    <property type="molecule type" value="Genomic_DNA"/>
</dbReference>
<dbReference type="PROSITE" id="PS51257">
    <property type="entry name" value="PROKAR_LIPOPROTEIN"/>
    <property type="match status" value="1"/>
</dbReference>
<sequence length="310" mass="31687">MKLSAAALLLASTAFGASSSLIPSGISSGCTTFLESLNADQNLQTCVNPLIQATNAFSPVSGKNPSSSDLTSALKTMCSASGCDQSYVVGKLNEFYSACRSEIDSGNSKVAELYDVLYVFTPLKGAVCSVDSGSQAYCVNSIRKAGASSNPGPAGSKSFASSVNAVAAIANSAADYLYNAAGFSKRAASQSFASVVTPNATTYRNTNLPFLFLQPDMTKDQLCTSCTRQIMVNYIKYENGIVYGPGLSNSPILGGQSGLWNGIKTVCGDAFTGAIVTEAGGSLPSSNALSRAAVPAVGLVAGVAALVFVL</sequence>
<dbReference type="GeneID" id="85496903"/>
<dbReference type="InterPro" id="IPR056146">
    <property type="entry name" value="DUF7729"/>
</dbReference>
<dbReference type="KEGG" id="ccac:CcaHIS019_0506610"/>
<keyword evidence="1" id="KW-0732">Signal</keyword>
<accession>A0AA48QX57</accession>
<proteinExistence type="predicted"/>
<name>A0AA48QX57_9TREE</name>
<feature type="signal peptide" evidence="1">
    <location>
        <begin position="1"/>
        <end position="19"/>
    </location>
</feature>
<keyword evidence="4" id="KW-1185">Reference proteome</keyword>
<gene>
    <name evidence="3" type="ORF">CcaverHIS019_0506610</name>
</gene>
<dbReference type="Proteomes" id="UP001233271">
    <property type="component" value="Chromosome 5"/>
</dbReference>
<reference evidence="3" key="1">
    <citation type="journal article" date="2023" name="BMC Genomics">
        <title>Chromosome-level genome assemblies of Cutaneotrichosporon spp. (Trichosporonales, Basidiomycota) reveal imbalanced evolution between nucleotide sequences and chromosome synteny.</title>
        <authorList>
            <person name="Kobayashi Y."/>
            <person name="Kayamori A."/>
            <person name="Aoki K."/>
            <person name="Shiwa Y."/>
            <person name="Matsutani M."/>
            <person name="Fujita N."/>
            <person name="Sugita T."/>
            <person name="Iwasaki W."/>
            <person name="Tanaka N."/>
            <person name="Takashima M."/>
        </authorList>
    </citation>
    <scope>NUCLEOTIDE SEQUENCE</scope>
    <source>
        <strain evidence="3">HIS019</strain>
    </source>
</reference>
<evidence type="ECO:0000259" key="2">
    <source>
        <dbReference type="Pfam" id="PF24855"/>
    </source>
</evidence>
<evidence type="ECO:0000313" key="3">
    <source>
        <dbReference type="EMBL" id="BEI93033.1"/>
    </source>
</evidence>
<dbReference type="AlphaFoldDB" id="A0AA48QX57"/>